<evidence type="ECO:0000256" key="1">
    <source>
        <dbReference type="ARBA" id="ARBA00022603"/>
    </source>
</evidence>
<feature type="region of interest" description="Disordered" evidence="5">
    <location>
        <begin position="248"/>
        <end position="267"/>
    </location>
</feature>
<keyword evidence="2" id="KW-0808">Transferase</keyword>
<dbReference type="AlphaFoldDB" id="A5BJ26"/>
<dbReference type="ExpressionAtlas" id="A5BJ26">
    <property type="expression patterns" value="differential"/>
</dbReference>
<evidence type="ECO:0000256" key="3">
    <source>
        <dbReference type="ARBA" id="ARBA00022723"/>
    </source>
</evidence>
<evidence type="ECO:0000256" key="5">
    <source>
        <dbReference type="SAM" id="MobiDB-lite"/>
    </source>
</evidence>
<reference evidence="6" key="1">
    <citation type="journal article" date="2007" name="PLoS ONE">
        <title>The first genome sequence of an elite grapevine cultivar (Pinot noir Vitis vinifera L.): coping with a highly heterozygous genome.</title>
        <authorList>
            <person name="Velasco R."/>
            <person name="Zharkikh A."/>
            <person name="Troggio M."/>
            <person name="Cartwright D.A."/>
            <person name="Cestaro A."/>
            <person name="Pruss D."/>
            <person name="Pindo M."/>
            <person name="FitzGerald L.M."/>
            <person name="Vezzulli S."/>
            <person name="Reid J."/>
            <person name="Malacarne G."/>
            <person name="Iliev D."/>
            <person name="Coppola G."/>
            <person name="Wardell B."/>
            <person name="Micheletti D."/>
            <person name="Macalma T."/>
            <person name="Facci M."/>
            <person name="Mitchell J.T."/>
            <person name="Perazzolli M."/>
            <person name="Eldredge G."/>
            <person name="Gatto P."/>
            <person name="Oyzerski R."/>
            <person name="Moretto M."/>
            <person name="Gutin N."/>
            <person name="Stefanini M."/>
            <person name="Chen Y."/>
            <person name="Segala C."/>
            <person name="Davenport C."/>
            <person name="Dematte L."/>
            <person name="Mraz A."/>
            <person name="Battilana J."/>
            <person name="Stormo K."/>
            <person name="Costa F."/>
            <person name="Tao Q."/>
            <person name="Si-Ammour A."/>
            <person name="Harkins T."/>
            <person name="Lackey A."/>
            <person name="Perbost C."/>
            <person name="Taillon B."/>
            <person name="Stella A."/>
            <person name="Solovyev V."/>
            <person name="Fawcett J.A."/>
            <person name="Sterck L."/>
            <person name="Vandepoele K."/>
            <person name="Grando S.M."/>
            <person name="Toppo S."/>
            <person name="Moser C."/>
            <person name="Lanchbury J."/>
            <person name="Bogden R."/>
            <person name="Skolnick M."/>
            <person name="Sgaramella V."/>
            <person name="Bhatnagar S.K."/>
            <person name="Fontana P."/>
            <person name="Gutin A."/>
            <person name="Van de Peer Y."/>
            <person name="Salamini F."/>
            <person name="Viola R."/>
        </authorList>
    </citation>
    <scope>NUCLEOTIDE SEQUENCE</scope>
</reference>
<gene>
    <name evidence="6" type="ORF">VITISV_041198</name>
</gene>
<organism evidence="6">
    <name type="scientific">Vitis vinifera</name>
    <name type="common">Grape</name>
    <dbReference type="NCBI Taxonomy" id="29760"/>
    <lineage>
        <taxon>Eukaryota</taxon>
        <taxon>Viridiplantae</taxon>
        <taxon>Streptophyta</taxon>
        <taxon>Embryophyta</taxon>
        <taxon>Tracheophyta</taxon>
        <taxon>Spermatophyta</taxon>
        <taxon>Magnoliopsida</taxon>
        <taxon>eudicotyledons</taxon>
        <taxon>Gunneridae</taxon>
        <taxon>Pentapetalae</taxon>
        <taxon>rosids</taxon>
        <taxon>Vitales</taxon>
        <taxon>Vitaceae</taxon>
        <taxon>Viteae</taxon>
        <taxon>Vitis</taxon>
    </lineage>
</organism>
<evidence type="ECO:0000313" key="6">
    <source>
        <dbReference type="EMBL" id="CAN72394.1"/>
    </source>
</evidence>
<evidence type="ECO:0000256" key="4">
    <source>
        <dbReference type="ARBA" id="ARBA00022842"/>
    </source>
</evidence>
<dbReference type="EMBL" id="AM461173">
    <property type="protein sequence ID" value="CAN72394.1"/>
    <property type="molecule type" value="Genomic_DNA"/>
</dbReference>
<proteinExistence type="predicted"/>
<dbReference type="GO" id="GO:0032259">
    <property type="term" value="P:methylation"/>
    <property type="evidence" value="ECO:0007669"/>
    <property type="project" value="UniProtKB-KW"/>
</dbReference>
<protein>
    <recommendedName>
        <fullName evidence="7">Gibberellic acid methyltransferase 2</fullName>
    </recommendedName>
</protein>
<dbReference type="GO" id="GO:0008168">
    <property type="term" value="F:methyltransferase activity"/>
    <property type="evidence" value="ECO:0007669"/>
    <property type="project" value="UniProtKB-KW"/>
</dbReference>
<dbReference type="GO" id="GO:0046872">
    <property type="term" value="F:metal ion binding"/>
    <property type="evidence" value="ECO:0007669"/>
    <property type="project" value="UniProtKB-KW"/>
</dbReference>
<dbReference type="Pfam" id="PF03492">
    <property type="entry name" value="Methyltransf_7"/>
    <property type="match status" value="1"/>
</dbReference>
<dbReference type="PANTHER" id="PTHR31009">
    <property type="entry name" value="S-ADENOSYL-L-METHIONINE:CARBOXYL METHYLTRANSFERASE FAMILY PROTEIN"/>
    <property type="match status" value="1"/>
</dbReference>
<name>A5BJ26_VITVI</name>
<dbReference type="InterPro" id="IPR042086">
    <property type="entry name" value="MeTrfase_capping"/>
</dbReference>
<dbReference type="InterPro" id="IPR005299">
    <property type="entry name" value="MeTrfase_7"/>
</dbReference>
<accession>A5BJ26</accession>
<dbReference type="InterPro" id="IPR029063">
    <property type="entry name" value="SAM-dependent_MTases_sf"/>
</dbReference>
<evidence type="ECO:0008006" key="7">
    <source>
        <dbReference type="Google" id="ProtNLM"/>
    </source>
</evidence>
<keyword evidence="1" id="KW-0489">Methyltransferase</keyword>
<dbReference type="SUPFAM" id="SSF53335">
    <property type="entry name" value="S-adenosyl-L-methionine-dependent methyltransferases"/>
    <property type="match status" value="1"/>
</dbReference>
<evidence type="ECO:0000256" key="2">
    <source>
        <dbReference type="ARBA" id="ARBA00022679"/>
    </source>
</evidence>
<keyword evidence="3" id="KW-0479">Metal-binding</keyword>
<dbReference type="OrthoDB" id="1523883at2759"/>
<dbReference type="Gene3D" id="1.10.1200.270">
    <property type="entry name" value="Methyltransferase, alpha-helical capping domain"/>
    <property type="match status" value="1"/>
</dbReference>
<sequence length="457" mass="51493">MDSSSSMAISSIRANSEHEYMKRECQPKTWTGGLHRVLCMQGGDDDGSYAKNSEAPASAITLSKPLLLTAIQSMKLFVQSEEDSLRVADLGCATGYNTLATIDMVVEGLRERYIKECGVDPEFEAFFSDLPSNDFNSLFRSLAATLSNNKAKRYYAAGVPGSFYSRLFPKGKLHVAVSLSALHWLSQIPETVLDKRSSAWNKGRAWIDGAKKEVVEAYAKQSEEDLEDFLRCRKEEIVEGGVLFMLMGGRPGSQRPDNQLDDSDSRAKHPFTCSMDQAWEDLLNEGLIDEETRDGFNIPAYMRSMEEVERAIERCGGFEIQRMEYQRIVEHSKEKQDEWIRDPVSYGRAKANLVRATLRPIVEAHVGPYLSEELFKRFENRVSSDISLIRKTCFYGDHQNGRTISKSMRYHGATDSSLAAAVAMAPSDLGFDPRQRRHLIRAQLVSQLIRVQLVLLD</sequence>
<dbReference type="Gene3D" id="3.40.50.150">
    <property type="entry name" value="Vaccinia Virus protein VP39"/>
    <property type="match status" value="1"/>
</dbReference>
<keyword evidence="4" id="KW-0460">Magnesium</keyword>